<dbReference type="InterPro" id="IPR011765">
    <property type="entry name" value="Pept_M16_N"/>
</dbReference>
<proteinExistence type="predicted"/>
<dbReference type="InterPro" id="IPR013578">
    <property type="entry name" value="Peptidase_M16C_assoc"/>
</dbReference>
<dbReference type="FunFam" id="3.30.830.10:FF:000034">
    <property type="entry name" value="presequence protease 1, chloroplastic/mitochondrial"/>
    <property type="match status" value="1"/>
</dbReference>
<dbReference type="Pfam" id="PF22516">
    <property type="entry name" value="PreP_C"/>
    <property type="match status" value="1"/>
</dbReference>
<feature type="domain" description="Peptidase M16C associated" evidence="2">
    <location>
        <begin position="506"/>
        <end position="757"/>
    </location>
</feature>
<feature type="chain" id="PRO_5039680471" evidence="1">
    <location>
        <begin position="26"/>
        <end position="1020"/>
    </location>
</feature>
<evidence type="ECO:0000313" key="3">
    <source>
        <dbReference type="EMBL" id="MBV7272493.1"/>
    </source>
</evidence>
<dbReference type="Pfam" id="PF00675">
    <property type="entry name" value="Peptidase_M16"/>
    <property type="match status" value="1"/>
</dbReference>
<feature type="signal peptide" evidence="1">
    <location>
        <begin position="1"/>
        <end position="25"/>
    </location>
</feature>
<comment type="caution">
    <text evidence="3">The sequence shown here is derived from an EMBL/GenBank/DDBJ whole genome shotgun (WGS) entry which is preliminary data.</text>
</comment>
<gene>
    <name evidence="3" type="ORF">I6U48_06130</name>
</gene>
<keyword evidence="4" id="KW-1185">Reference proteome</keyword>
<dbReference type="InterPro" id="IPR007863">
    <property type="entry name" value="Peptidase_M16_C"/>
</dbReference>
<dbReference type="GO" id="GO:0016485">
    <property type="term" value="P:protein processing"/>
    <property type="evidence" value="ECO:0007669"/>
    <property type="project" value="TreeGrafter"/>
</dbReference>
<reference evidence="3" key="1">
    <citation type="submission" date="2020-12" db="EMBL/GenBank/DDBJ databases">
        <title>Clostridium thailandense sp. nov., a novel acetogenic bacterium isolated from peat land soil in Thailand.</title>
        <authorList>
            <person name="Chaikitkaew S."/>
            <person name="Birkeland N.K."/>
        </authorList>
    </citation>
    <scope>NUCLEOTIDE SEQUENCE</scope>
    <source>
        <strain evidence="3">PL3</strain>
    </source>
</reference>
<evidence type="ECO:0000259" key="2">
    <source>
        <dbReference type="SMART" id="SM01264"/>
    </source>
</evidence>
<dbReference type="Pfam" id="PF08367">
    <property type="entry name" value="M16C_assoc"/>
    <property type="match status" value="1"/>
</dbReference>
<keyword evidence="1" id="KW-0732">Signal</keyword>
<dbReference type="RefSeq" id="WP_218319528.1">
    <property type="nucleotide sequence ID" value="NZ_JAEEGC010000026.1"/>
</dbReference>
<dbReference type="GO" id="GO:0004222">
    <property type="term" value="F:metalloendopeptidase activity"/>
    <property type="evidence" value="ECO:0007669"/>
    <property type="project" value="TreeGrafter"/>
</dbReference>
<sequence>MKILFKKTTNIIVAFFMLVSSSNCALVGQTVYAAGADVTVDNQIGKSYYGFQLTSIQEVPKINSTVMLFTHEKTGAKLMYVKNEDTQRVFDITFRTPVSDNTGVNHIIEHSVLDGSKNYPVKSPFKEMLKGSLGSFINAMTSTDYTTFPVASTNEQDLENLMGVYLDAVFYPNLTTDPNIFKQEGWRYELSSKDSPLSINGVVYNEMKGNYSNPQWLLHSAVNQSLFPDTSNKWDSGGNPEDIPTLTREQLVSTYKKNYTPSNSYIYLYGKLDIAKYLQFINNNYLSKFDKVAVNTSIKAQKPLSDIPEKVASYPVAQDSDTKKKTYLSLNFVTSNIEDKETNIALSFLSYLLTGTESAPLKKALTDSGIAEDISSSFSMEGIQPIFSINAVNSDEASKEVFQKTILNTLENISKNGFDKDFLKSALASYDISKRSEKLVTPMLGGNGLILSQTALATWIYDKDPTMYFDTDDVMKKIADGDENKYFQDLINKYLLSNKHHSLVILKPEAGLESRNAENTAKKLAAYKSQAGENGQALLLKDTEDFNTWQKSEDSKEAIEVLPKLSLKDIKPELPDLKYKVEDQAGIKVLTHNTDLNGLSSINFYFDTSKVPQDKLHYLSLLGALLGNVDTSEHSYQQLSNEMLQYMGSTVSFAPSAVSNSKNLDDYKPKITASLLVPEENIPKSLDIVKEIINNSQFNDKQKIKQIIEQNKSALQMVLTSGAGTSAIMEMNAYMNESGRYSAELTGLSYYKFLQDIDNNFDAKWDEISKNLKDTCKLAFNRNELIVSCSGSEKGSEILKNELSRISSEINSQVLPKQKYTFSMPNKNIAFSSSAKVQTIIQAGDLKKAGYTYSGKMMVLQNVLDMGYLWNKVRTSGGAYGVQSVFSSDGRVILASMRDPNLKETLEAFKGTVDYLKNFKATDSEMANYIIGSIREFVNLKTNGPLMEGSLCDSMYLTNSSVNDLLNYEKDALSTTPEDIRNYGNMLDKILKQNIYFVEGSKDKIEQDKQLFNQIIDNEK</sequence>
<dbReference type="Pfam" id="PF05193">
    <property type="entry name" value="Peptidase_M16_C"/>
    <property type="match status" value="1"/>
</dbReference>
<dbReference type="InterPro" id="IPR055130">
    <property type="entry name" value="PreP_C"/>
</dbReference>
<dbReference type="PANTHER" id="PTHR43016:SF13">
    <property type="entry name" value="PRESEQUENCE PROTEASE, MITOCHONDRIAL"/>
    <property type="match status" value="1"/>
</dbReference>
<dbReference type="PANTHER" id="PTHR43016">
    <property type="entry name" value="PRESEQUENCE PROTEASE"/>
    <property type="match status" value="1"/>
</dbReference>
<dbReference type="SMART" id="SM01264">
    <property type="entry name" value="M16C_associated"/>
    <property type="match status" value="1"/>
</dbReference>
<dbReference type="AlphaFoldDB" id="A0A949X3J2"/>
<organism evidence="3 4">
    <name type="scientific">Clostridium thailandense</name>
    <dbReference type="NCBI Taxonomy" id="2794346"/>
    <lineage>
        <taxon>Bacteria</taxon>
        <taxon>Bacillati</taxon>
        <taxon>Bacillota</taxon>
        <taxon>Clostridia</taxon>
        <taxon>Eubacteriales</taxon>
        <taxon>Clostridiaceae</taxon>
        <taxon>Clostridium</taxon>
    </lineage>
</organism>
<dbReference type="Proteomes" id="UP000694308">
    <property type="component" value="Unassembled WGS sequence"/>
</dbReference>
<name>A0A949X3J2_9CLOT</name>
<dbReference type="EMBL" id="JAEEGC010000026">
    <property type="protein sequence ID" value="MBV7272493.1"/>
    <property type="molecule type" value="Genomic_DNA"/>
</dbReference>
<evidence type="ECO:0000256" key="1">
    <source>
        <dbReference type="SAM" id="SignalP"/>
    </source>
</evidence>
<protein>
    <submittedName>
        <fullName evidence="3">Insulinase family protein</fullName>
    </submittedName>
</protein>
<accession>A0A949X3J2</accession>
<evidence type="ECO:0000313" key="4">
    <source>
        <dbReference type="Proteomes" id="UP000694308"/>
    </source>
</evidence>